<proteinExistence type="predicted"/>
<dbReference type="STRING" id="137246.A0A401T8J6"/>
<accession>A0A401T8J6</accession>
<keyword evidence="1" id="KW-0406">Ion transport</keyword>
<evidence type="ECO:0000313" key="2">
    <source>
        <dbReference type="EMBL" id="GCC38960.1"/>
    </source>
</evidence>
<dbReference type="Gene3D" id="2.60.40.2030">
    <property type="match status" value="1"/>
</dbReference>
<dbReference type="GO" id="GO:0098703">
    <property type="term" value="P:calcium ion import across plasma membrane"/>
    <property type="evidence" value="ECO:0007669"/>
    <property type="project" value="TreeGrafter"/>
</dbReference>
<dbReference type="PANTHER" id="PTHR11878">
    <property type="entry name" value="SODIUM/CALCIUM EXCHANGER"/>
    <property type="match status" value="1"/>
</dbReference>
<dbReference type="GO" id="GO:0005432">
    <property type="term" value="F:calcium:sodium antiporter activity"/>
    <property type="evidence" value="ECO:0007669"/>
    <property type="project" value="TreeGrafter"/>
</dbReference>
<evidence type="ECO:0000313" key="3">
    <source>
        <dbReference type="Proteomes" id="UP000287033"/>
    </source>
</evidence>
<dbReference type="GO" id="GO:0030424">
    <property type="term" value="C:axon"/>
    <property type="evidence" value="ECO:0007669"/>
    <property type="project" value="TreeGrafter"/>
</dbReference>
<feature type="non-terminal residue" evidence="2">
    <location>
        <position position="1"/>
    </location>
</feature>
<dbReference type="Proteomes" id="UP000287033">
    <property type="component" value="Unassembled WGS sequence"/>
</dbReference>
<dbReference type="PANTHER" id="PTHR11878:SF26">
    <property type="entry name" value="SODIUM_CALCIUM EXCHANGER 4 ISOFORM B"/>
    <property type="match status" value="1"/>
</dbReference>
<reference evidence="2 3" key="1">
    <citation type="journal article" date="2018" name="Nat. Ecol. Evol.">
        <title>Shark genomes provide insights into elasmobranch evolution and the origin of vertebrates.</title>
        <authorList>
            <person name="Hara Y"/>
            <person name="Yamaguchi K"/>
            <person name="Onimaru K"/>
            <person name="Kadota M"/>
            <person name="Koyanagi M"/>
            <person name="Keeley SD"/>
            <person name="Tatsumi K"/>
            <person name="Tanaka K"/>
            <person name="Motone F"/>
            <person name="Kageyama Y"/>
            <person name="Nozu R"/>
            <person name="Adachi N"/>
            <person name="Nishimura O"/>
            <person name="Nakagawa R"/>
            <person name="Tanegashima C"/>
            <person name="Kiyatake I"/>
            <person name="Matsumoto R"/>
            <person name="Murakumo K"/>
            <person name="Nishida K"/>
            <person name="Terakita A"/>
            <person name="Kuratani S"/>
            <person name="Sato K"/>
            <person name="Hyodo S Kuraku.S."/>
        </authorList>
    </citation>
    <scope>NUCLEOTIDE SEQUENCE [LARGE SCALE GENOMIC DNA]</scope>
</reference>
<dbReference type="AlphaFoldDB" id="A0A401T8J6"/>
<name>A0A401T8J6_CHIPU</name>
<sequence>VIEIQIIDDEEYEKNKNLFIELGDPVLIEGLRRSSTSENMQEGVTKLGYPLLGDIIKMEIVIEESYEFKSTVDKLIKKTNLALVVSSSSWREQFVNAVTVSAGE</sequence>
<keyword evidence="3" id="KW-1185">Reference proteome</keyword>
<dbReference type="EMBL" id="BEZZ01011473">
    <property type="protein sequence ID" value="GCC38960.1"/>
    <property type="molecule type" value="Genomic_DNA"/>
</dbReference>
<protein>
    <submittedName>
        <fullName evidence="2">Uncharacterized protein</fullName>
    </submittedName>
</protein>
<evidence type="ECO:0000256" key="1">
    <source>
        <dbReference type="ARBA" id="ARBA00023065"/>
    </source>
</evidence>
<dbReference type="InterPro" id="IPR038081">
    <property type="entry name" value="CalX-like_sf"/>
</dbReference>
<gene>
    <name evidence="2" type="ORF">chiPu_0022807</name>
</gene>
<dbReference type="SUPFAM" id="SSF141072">
    <property type="entry name" value="CalX-like"/>
    <property type="match status" value="1"/>
</dbReference>
<keyword evidence="1" id="KW-0813">Transport</keyword>
<organism evidence="2 3">
    <name type="scientific">Chiloscyllium punctatum</name>
    <name type="common">Brownbanded bambooshark</name>
    <name type="synonym">Hemiscyllium punctatum</name>
    <dbReference type="NCBI Taxonomy" id="137246"/>
    <lineage>
        <taxon>Eukaryota</taxon>
        <taxon>Metazoa</taxon>
        <taxon>Chordata</taxon>
        <taxon>Craniata</taxon>
        <taxon>Vertebrata</taxon>
        <taxon>Chondrichthyes</taxon>
        <taxon>Elasmobranchii</taxon>
        <taxon>Galeomorphii</taxon>
        <taxon>Galeoidea</taxon>
        <taxon>Orectolobiformes</taxon>
        <taxon>Hemiscylliidae</taxon>
        <taxon>Chiloscyllium</taxon>
    </lineage>
</organism>
<dbReference type="InterPro" id="IPR051171">
    <property type="entry name" value="CaCA"/>
</dbReference>
<dbReference type="OrthoDB" id="418484at2759"/>
<dbReference type="GO" id="GO:0098794">
    <property type="term" value="C:postsynapse"/>
    <property type="evidence" value="ECO:0007669"/>
    <property type="project" value="TreeGrafter"/>
</dbReference>
<dbReference type="GO" id="GO:0042383">
    <property type="term" value="C:sarcolemma"/>
    <property type="evidence" value="ECO:0007669"/>
    <property type="project" value="TreeGrafter"/>
</dbReference>
<comment type="caution">
    <text evidence="2">The sequence shown here is derived from an EMBL/GenBank/DDBJ whole genome shotgun (WGS) entry which is preliminary data.</text>
</comment>